<evidence type="ECO:0000256" key="1">
    <source>
        <dbReference type="SAM" id="SignalP"/>
    </source>
</evidence>
<keyword evidence="3" id="KW-1185">Reference proteome</keyword>
<sequence length="52" mass="5973">MRRLLNWFITVLITHLCRATAQRQIGETALNETSSRSHQILRLVGALMDLSH</sequence>
<reference evidence="2" key="5">
    <citation type="journal article" date="2021" name="G3 (Bethesda)">
        <title>Aegilops tauschii genome assembly Aet v5.0 features greater sequence contiguity and improved annotation.</title>
        <authorList>
            <person name="Wang L."/>
            <person name="Zhu T."/>
            <person name="Rodriguez J.C."/>
            <person name="Deal K.R."/>
            <person name="Dubcovsky J."/>
            <person name="McGuire P.E."/>
            <person name="Lux T."/>
            <person name="Spannagl M."/>
            <person name="Mayer K.F.X."/>
            <person name="Baldrich P."/>
            <person name="Meyers B.C."/>
            <person name="Huo N."/>
            <person name="Gu Y.Q."/>
            <person name="Zhou H."/>
            <person name="Devos K.M."/>
            <person name="Bennetzen J.L."/>
            <person name="Unver T."/>
            <person name="Budak H."/>
            <person name="Gulick P.J."/>
            <person name="Galiba G."/>
            <person name="Kalapos B."/>
            <person name="Nelson D.R."/>
            <person name="Li P."/>
            <person name="You F.M."/>
            <person name="Luo M.C."/>
            <person name="Dvorak J."/>
        </authorList>
    </citation>
    <scope>NUCLEOTIDE SEQUENCE [LARGE SCALE GENOMIC DNA]</scope>
    <source>
        <strain evidence="2">cv. AL8/78</strain>
    </source>
</reference>
<feature type="signal peptide" evidence="1">
    <location>
        <begin position="1"/>
        <end position="19"/>
    </location>
</feature>
<dbReference type="Proteomes" id="UP000015105">
    <property type="component" value="Chromosome 5D"/>
</dbReference>
<dbReference type="InterPro" id="IPR036961">
    <property type="entry name" value="Kinesin_motor_dom_sf"/>
</dbReference>
<reference evidence="3" key="1">
    <citation type="journal article" date="2014" name="Science">
        <title>Ancient hybridizations among the ancestral genomes of bread wheat.</title>
        <authorList>
            <consortium name="International Wheat Genome Sequencing Consortium,"/>
            <person name="Marcussen T."/>
            <person name="Sandve S.R."/>
            <person name="Heier L."/>
            <person name="Spannagl M."/>
            <person name="Pfeifer M."/>
            <person name="Jakobsen K.S."/>
            <person name="Wulff B.B."/>
            <person name="Steuernagel B."/>
            <person name="Mayer K.F."/>
            <person name="Olsen O.A."/>
        </authorList>
    </citation>
    <scope>NUCLEOTIDE SEQUENCE [LARGE SCALE GENOMIC DNA]</scope>
    <source>
        <strain evidence="3">cv. AL8/78</strain>
    </source>
</reference>
<evidence type="ECO:0000313" key="2">
    <source>
        <dbReference type="EnsemblPlants" id="AET5Gv20729900.23"/>
    </source>
</evidence>
<reference evidence="2" key="4">
    <citation type="submission" date="2019-03" db="UniProtKB">
        <authorList>
            <consortium name="EnsemblPlants"/>
        </authorList>
    </citation>
    <scope>IDENTIFICATION</scope>
</reference>
<dbReference type="InterPro" id="IPR027417">
    <property type="entry name" value="P-loop_NTPase"/>
</dbReference>
<organism evidence="2 3">
    <name type="scientific">Aegilops tauschii subsp. strangulata</name>
    <name type="common">Goatgrass</name>
    <dbReference type="NCBI Taxonomy" id="200361"/>
    <lineage>
        <taxon>Eukaryota</taxon>
        <taxon>Viridiplantae</taxon>
        <taxon>Streptophyta</taxon>
        <taxon>Embryophyta</taxon>
        <taxon>Tracheophyta</taxon>
        <taxon>Spermatophyta</taxon>
        <taxon>Magnoliopsida</taxon>
        <taxon>Liliopsida</taxon>
        <taxon>Poales</taxon>
        <taxon>Poaceae</taxon>
        <taxon>BOP clade</taxon>
        <taxon>Pooideae</taxon>
        <taxon>Triticodae</taxon>
        <taxon>Triticeae</taxon>
        <taxon>Triticinae</taxon>
        <taxon>Aegilops</taxon>
    </lineage>
</organism>
<dbReference type="EnsemblPlants" id="AET5Gv20729900.23">
    <property type="protein sequence ID" value="AET5Gv20729900.23"/>
    <property type="gene ID" value="AET5Gv20729900"/>
</dbReference>
<feature type="chain" id="PRO_5019490663" evidence="1">
    <location>
        <begin position="20"/>
        <end position="52"/>
    </location>
</feature>
<reference evidence="3" key="2">
    <citation type="journal article" date="2017" name="Nat. Plants">
        <title>The Aegilops tauschii genome reveals multiple impacts of transposons.</title>
        <authorList>
            <person name="Zhao G."/>
            <person name="Zou C."/>
            <person name="Li K."/>
            <person name="Wang K."/>
            <person name="Li T."/>
            <person name="Gao L."/>
            <person name="Zhang X."/>
            <person name="Wang H."/>
            <person name="Yang Z."/>
            <person name="Liu X."/>
            <person name="Jiang W."/>
            <person name="Mao L."/>
            <person name="Kong X."/>
            <person name="Jiao Y."/>
            <person name="Jia J."/>
        </authorList>
    </citation>
    <scope>NUCLEOTIDE SEQUENCE [LARGE SCALE GENOMIC DNA]</scope>
    <source>
        <strain evidence="3">cv. AL8/78</strain>
    </source>
</reference>
<dbReference type="Gene3D" id="3.40.850.10">
    <property type="entry name" value="Kinesin motor domain"/>
    <property type="match status" value="1"/>
</dbReference>
<proteinExistence type="predicted"/>
<dbReference type="Gramene" id="AET5Gv20729900.23">
    <property type="protein sequence ID" value="AET5Gv20729900.23"/>
    <property type="gene ID" value="AET5Gv20729900"/>
</dbReference>
<dbReference type="SUPFAM" id="SSF52540">
    <property type="entry name" value="P-loop containing nucleoside triphosphate hydrolases"/>
    <property type="match status" value="1"/>
</dbReference>
<reference evidence="2" key="3">
    <citation type="journal article" date="2017" name="Nature">
        <title>Genome sequence of the progenitor of the wheat D genome Aegilops tauschii.</title>
        <authorList>
            <person name="Luo M.C."/>
            <person name="Gu Y.Q."/>
            <person name="Puiu D."/>
            <person name="Wang H."/>
            <person name="Twardziok S.O."/>
            <person name="Deal K.R."/>
            <person name="Huo N."/>
            <person name="Zhu T."/>
            <person name="Wang L."/>
            <person name="Wang Y."/>
            <person name="McGuire P.E."/>
            <person name="Liu S."/>
            <person name="Long H."/>
            <person name="Ramasamy R.K."/>
            <person name="Rodriguez J.C."/>
            <person name="Van S.L."/>
            <person name="Yuan L."/>
            <person name="Wang Z."/>
            <person name="Xia Z."/>
            <person name="Xiao L."/>
            <person name="Anderson O.D."/>
            <person name="Ouyang S."/>
            <person name="Liang Y."/>
            <person name="Zimin A.V."/>
            <person name="Pertea G."/>
            <person name="Qi P."/>
            <person name="Bennetzen J.L."/>
            <person name="Dai X."/>
            <person name="Dawson M.W."/>
            <person name="Muller H.G."/>
            <person name="Kugler K."/>
            <person name="Rivarola-Duarte L."/>
            <person name="Spannagl M."/>
            <person name="Mayer K.F.X."/>
            <person name="Lu F.H."/>
            <person name="Bevan M.W."/>
            <person name="Leroy P."/>
            <person name="Li P."/>
            <person name="You F.M."/>
            <person name="Sun Q."/>
            <person name="Liu Z."/>
            <person name="Lyons E."/>
            <person name="Wicker T."/>
            <person name="Salzberg S.L."/>
            <person name="Devos K.M."/>
            <person name="Dvorak J."/>
        </authorList>
    </citation>
    <scope>NUCLEOTIDE SEQUENCE [LARGE SCALE GENOMIC DNA]</scope>
    <source>
        <strain evidence="2">cv. AL8/78</strain>
    </source>
</reference>
<keyword evidence="1" id="KW-0732">Signal</keyword>
<dbReference type="AlphaFoldDB" id="A0A453LDY7"/>
<protein>
    <submittedName>
        <fullName evidence="2">Uncharacterized protein</fullName>
    </submittedName>
</protein>
<name>A0A453LDY7_AEGTS</name>
<accession>A0A453LDY7</accession>
<evidence type="ECO:0000313" key="3">
    <source>
        <dbReference type="Proteomes" id="UP000015105"/>
    </source>
</evidence>